<dbReference type="Proteomes" id="UP000603352">
    <property type="component" value="Unassembled WGS sequence"/>
</dbReference>
<dbReference type="Pfam" id="PF21906">
    <property type="entry name" value="WHD_NrtR"/>
    <property type="match status" value="1"/>
</dbReference>
<protein>
    <submittedName>
        <fullName evidence="3">NAD regulator</fullName>
    </submittedName>
</protein>
<dbReference type="Gene3D" id="3.90.79.10">
    <property type="entry name" value="Nucleoside Triphosphate Pyrophosphohydrolase"/>
    <property type="match status" value="1"/>
</dbReference>
<evidence type="ECO:0000256" key="1">
    <source>
        <dbReference type="SAM" id="MobiDB-lite"/>
    </source>
</evidence>
<dbReference type="RefSeq" id="WP_306432656.1">
    <property type="nucleotide sequence ID" value="NZ_BMDZ01000057.1"/>
</dbReference>
<evidence type="ECO:0000313" key="4">
    <source>
        <dbReference type="Proteomes" id="UP000603352"/>
    </source>
</evidence>
<dbReference type="InterPro" id="IPR036390">
    <property type="entry name" value="WH_DNA-bd_sf"/>
</dbReference>
<feature type="domain" description="NrtR DNA-binding winged helix" evidence="2">
    <location>
        <begin position="276"/>
        <end position="336"/>
    </location>
</feature>
<dbReference type="CDD" id="cd18873">
    <property type="entry name" value="NUDIX_NadM_like"/>
    <property type="match status" value="1"/>
</dbReference>
<dbReference type="Gene3D" id="1.10.10.10">
    <property type="entry name" value="Winged helix-like DNA-binding domain superfamily/Winged helix DNA-binding domain"/>
    <property type="match status" value="1"/>
</dbReference>
<feature type="region of interest" description="Disordered" evidence="1">
    <location>
        <begin position="1"/>
        <end position="31"/>
    </location>
</feature>
<dbReference type="InterPro" id="IPR036388">
    <property type="entry name" value="WH-like_DNA-bd_sf"/>
</dbReference>
<organism evidence="3 4">
    <name type="scientific">Tistrella bauzanensis</name>
    <dbReference type="NCBI Taxonomy" id="657419"/>
    <lineage>
        <taxon>Bacteria</taxon>
        <taxon>Pseudomonadati</taxon>
        <taxon>Pseudomonadota</taxon>
        <taxon>Alphaproteobacteria</taxon>
        <taxon>Geminicoccales</taxon>
        <taxon>Geminicoccaceae</taxon>
        <taxon>Tistrella</taxon>
    </lineage>
</organism>
<dbReference type="InterPro" id="IPR015797">
    <property type="entry name" value="NUDIX_hydrolase-like_dom_sf"/>
</dbReference>
<accession>A0ABQ1IX94</accession>
<dbReference type="PIRSF" id="PIRSF019423">
    <property type="entry name" value="NMN_biosyn"/>
    <property type="match status" value="1"/>
</dbReference>
<dbReference type="InterPro" id="IPR011213">
    <property type="entry name" value="NMN_biosyn"/>
</dbReference>
<proteinExistence type="predicted"/>
<dbReference type="SUPFAM" id="SSF55811">
    <property type="entry name" value="Nudix"/>
    <property type="match status" value="1"/>
</dbReference>
<name>A0ABQ1IX94_9PROT</name>
<sequence length="356" mass="38817">MIGQDGRGAGQARGVVHGRPGTATTVSDQAPDGPVVIGLSAAIVAVTDDEPRVLVVRDDGPDALPAGPFRPDAHRTLDIGLRAWVTAQTRLPLGYVEQLYTFADRGRDPREWQGGPRIVSIGYLALVREAMPPADTAAAWRCWYDFFPWEDRRAGAAPVVAELIRPRLAVWIAAAAIPERDRRRARVDHAFGPEDDAHWHEDLVLERYELLYEAGLVAEAERDRSLSAAAAAGGGEMTADGDLVPALGRPMRFDHRRILATAIGRIRGKLGYRPLVFEVMPPAFTLTGLQTAVEALAGRRLHKQNFRRLVAQAGLVEATGRMTHETGGRPAELYSFRAEVMQERGGAGLRLPGRRG</sequence>
<reference evidence="4" key="1">
    <citation type="journal article" date="2019" name="Int. J. Syst. Evol. Microbiol.">
        <title>The Global Catalogue of Microorganisms (GCM) 10K type strain sequencing project: providing services to taxonomists for standard genome sequencing and annotation.</title>
        <authorList>
            <consortium name="The Broad Institute Genomics Platform"/>
            <consortium name="The Broad Institute Genome Sequencing Center for Infectious Disease"/>
            <person name="Wu L."/>
            <person name="Ma J."/>
        </authorList>
    </citation>
    <scope>NUCLEOTIDE SEQUENCE [LARGE SCALE GENOMIC DNA]</scope>
    <source>
        <strain evidence="4">CGMCC 1.10188</strain>
    </source>
</reference>
<comment type="caution">
    <text evidence="3">The sequence shown here is derived from an EMBL/GenBank/DDBJ whole genome shotgun (WGS) entry which is preliminary data.</text>
</comment>
<dbReference type="InterPro" id="IPR054105">
    <property type="entry name" value="WHD_NrtR"/>
</dbReference>
<evidence type="ECO:0000313" key="3">
    <source>
        <dbReference type="EMBL" id="GGB54380.1"/>
    </source>
</evidence>
<gene>
    <name evidence="3" type="ORF">GCM10011505_39180</name>
</gene>
<dbReference type="EMBL" id="BMDZ01000057">
    <property type="protein sequence ID" value="GGB54380.1"/>
    <property type="molecule type" value="Genomic_DNA"/>
</dbReference>
<dbReference type="SUPFAM" id="SSF46785">
    <property type="entry name" value="Winged helix' DNA-binding domain"/>
    <property type="match status" value="1"/>
</dbReference>
<feature type="compositionally biased region" description="Gly residues" evidence="1">
    <location>
        <begin position="1"/>
        <end position="11"/>
    </location>
</feature>
<keyword evidence="4" id="KW-1185">Reference proteome</keyword>
<evidence type="ECO:0000259" key="2">
    <source>
        <dbReference type="Pfam" id="PF21906"/>
    </source>
</evidence>